<gene>
    <name evidence="5" type="ORF">Rsub_03730</name>
</gene>
<evidence type="ECO:0000256" key="3">
    <source>
        <dbReference type="SAM" id="MobiDB-lite"/>
    </source>
</evidence>
<sequence length="473" mass="49170">MSSSRPHRSAFSVGPALPGGLAQSQASHPGLVFLLRPPNARQPPFAHLLGGRRAGPPPARVLPFARAHGDAGGEDARFANYLRALVGEEASKDAGDGEPKPKHDNVWYQERCALCAACRTAVDAEPGRRGTRCAGCRRWFHAKCCGPRKAGGDGADQGAGHGTASGSSGSSGAAVVNGRFFHSPDCSAGYEALAREAAKGRRPLASPPQQPHGLFGGLFGSRQPALPAGSAPLTVRLIDLSEAKRQYKSLAESGLLHARRQRALEAAGLASPAPRRGGARGSDSDGDTSSSEAGGAGAGGRRRGGAAAIDDFLVAAELLTQQWPDDTPKDILEDSFALLLRAGDGPALAAATLNLYAPDHARLQAVVSAPDRRRRGHASALVSELHGILSGAGLSRVVAAVIDDARPGAQSEARAARDGLLRRRLGYRDLPIEELVELRRDNSDYHPQLLGAARLLVRPLEARSGPGGGHGGE</sequence>
<name>A0A2V0NTC0_9CHLO</name>
<dbReference type="SUPFAM" id="SSF55729">
    <property type="entry name" value="Acyl-CoA N-acyltransferases (Nat)"/>
    <property type="match status" value="1"/>
</dbReference>
<dbReference type="AlphaFoldDB" id="A0A2V0NTC0"/>
<reference evidence="5 6" key="1">
    <citation type="journal article" date="2018" name="Sci. Rep.">
        <title>Raphidocelis subcapitata (=Pseudokirchneriella subcapitata) provides an insight into genome evolution and environmental adaptations in the Sphaeropleales.</title>
        <authorList>
            <person name="Suzuki S."/>
            <person name="Yamaguchi H."/>
            <person name="Nakajima N."/>
            <person name="Kawachi M."/>
        </authorList>
    </citation>
    <scope>NUCLEOTIDE SEQUENCE [LARGE SCALE GENOMIC DNA]</scope>
    <source>
        <strain evidence="5 6">NIES-35</strain>
    </source>
</reference>
<evidence type="ECO:0000259" key="4">
    <source>
        <dbReference type="PROSITE" id="PS51186"/>
    </source>
</evidence>
<evidence type="ECO:0000256" key="1">
    <source>
        <dbReference type="ARBA" id="ARBA00022771"/>
    </source>
</evidence>
<keyword evidence="6" id="KW-1185">Reference proteome</keyword>
<keyword evidence="1" id="KW-0479">Metal-binding</keyword>
<organism evidence="5 6">
    <name type="scientific">Raphidocelis subcapitata</name>
    <dbReference type="NCBI Taxonomy" id="307507"/>
    <lineage>
        <taxon>Eukaryota</taxon>
        <taxon>Viridiplantae</taxon>
        <taxon>Chlorophyta</taxon>
        <taxon>core chlorophytes</taxon>
        <taxon>Chlorophyceae</taxon>
        <taxon>CS clade</taxon>
        <taxon>Sphaeropleales</taxon>
        <taxon>Selenastraceae</taxon>
        <taxon>Raphidocelis</taxon>
    </lineage>
</organism>
<dbReference type="InterPro" id="IPR013083">
    <property type="entry name" value="Znf_RING/FYVE/PHD"/>
</dbReference>
<dbReference type="PROSITE" id="PS51186">
    <property type="entry name" value="GNAT"/>
    <property type="match status" value="1"/>
</dbReference>
<feature type="compositionally biased region" description="Low complexity" evidence="3">
    <location>
        <begin position="266"/>
        <end position="276"/>
    </location>
</feature>
<dbReference type="EMBL" id="BDRX01000020">
    <property type="protein sequence ID" value="GBF90876.1"/>
    <property type="molecule type" value="Genomic_DNA"/>
</dbReference>
<dbReference type="Proteomes" id="UP000247498">
    <property type="component" value="Unassembled WGS sequence"/>
</dbReference>
<feature type="domain" description="N-acetyltransferase" evidence="4">
    <location>
        <begin position="302"/>
        <end position="461"/>
    </location>
</feature>
<comment type="caution">
    <text evidence="5">The sequence shown here is derived from an EMBL/GenBank/DDBJ whole genome shotgun (WGS) entry which is preliminary data.</text>
</comment>
<keyword evidence="1" id="KW-0863">Zinc-finger</keyword>
<dbReference type="Gene3D" id="3.40.630.30">
    <property type="match status" value="1"/>
</dbReference>
<protein>
    <recommendedName>
        <fullName evidence="4">N-acetyltransferase domain-containing protein</fullName>
    </recommendedName>
</protein>
<dbReference type="InParanoid" id="A0A2V0NTC0"/>
<dbReference type="InterPro" id="IPR016181">
    <property type="entry name" value="Acyl_CoA_acyltransferase"/>
</dbReference>
<dbReference type="InterPro" id="IPR011011">
    <property type="entry name" value="Znf_FYVE_PHD"/>
</dbReference>
<accession>A0A2V0NTC0</accession>
<proteinExistence type="predicted"/>
<evidence type="ECO:0000313" key="5">
    <source>
        <dbReference type="EMBL" id="GBF90876.1"/>
    </source>
</evidence>
<dbReference type="CDD" id="cd15489">
    <property type="entry name" value="PHD_SF"/>
    <property type="match status" value="1"/>
</dbReference>
<evidence type="ECO:0000313" key="6">
    <source>
        <dbReference type="Proteomes" id="UP000247498"/>
    </source>
</evidence>
<feature type="region of interest" description="Disordered" evidence="3">
    <location>
        <begin position="266"/>
        <end position="302"/>
    </location>
</feature>
<dbReference type="OrthoDB" id="10533657at2759"/>
<evidence type="ECO:0000256" key="2">
    <source>
        <dbReference type="ARBA" id="ARBA00022833"/>
    </source>
</evidence>
<dbReference type="GO" id="GO:0008270">
    <property type="term" value="F:zinc ion binding"/>
    <property type="evidence" value="ECO:0007669"/>
    <property type="project" value="UniProtKB-KW"/>
</dbReference>
<dbReference type="GO" id="GO:0016747">
    <property type="term" value="F:acyltransferase activity, transferring groups other than amino-acyl groups"/>
    <property type="evidence" value="ECO:0007669"/>
    <property type="project" value="InterPro"/>
</dbReference>
<keyword evidence="2" id="KW-0862">Zinc</keyword>
<dbReference type="Gene3D" id="3.30.40.10">
    <property type="entry name" value="Zinc/RING finger domain, C3HC4 (zinc finger)"/>
    <property type="match status" value="1"/>
</dbReference>
<dbReference type="SUPFAM" id="SSF57903">
    <property type="entry name" value="FYVE/PHD zinc finger"/>
    <property type="match status" value="1"/>
</dbReference>
<dbReference type="InterPro" id="IPR000182">
    <property type="entry name" value="GNAT_dom"/>
</dbReference>